<feature type="region of interest" description="Disordered" evidence="5">
    <location>
        <begin position="260"/>
        <end position="285"/>
    </location>
</feature>
<keyword evidence="4 6" id="KW-0472">Membrane</keyword>
<name>A0A2M9CHA7_9MICO</name>
<dbReference type="PANTHER" id="PTHR38480">
    <property type="entry name" value="SLR0254 PROTEIN"/>
    <property type="match status" value="1"/>
</dbReference>
<dbReference type="Pfam" id="PF06271">
    <property type="entry name" value="RDD"/>
    <property type="match status" value="1"/>
</dbReference>
<comment type="caution">
    <text evidence="8">The sequence shown here is derived from an EMBL/GenBank/DDBJ whole genome shotgun (WGS) entry which is preliminary data.</text>
</comment>
<sequence length="285" mass="30184">MARPSAPDIVDHVEEQNELMTGEAVGLDLRPTGFVLRAAGAIIDFLAYIALYLVLLFFIAQLVDALGIDPAAAAAISLATLVVCIVVIPTAVELTTHGRSIGKVVIGARIVRDDGGPIGFRHAFIRALTGVLEVYFSLGGFAALSGLLNPRAKRLGDLLAGTYAQHERLPKTDPPVYGVPVPLQQWAQTADVARMPDPLARRIATFLGQAASMSPEARARLARDLASEAAAFVSPVPEADPELLLAGVSALRRERESVALSGQHSHLERLSPTLGGMPHGFPDRG</sequence>
<organism evidence="8 9">
    <name type="scientific">Diaminobutyricimonas aerilata</name>
    <dbReference type="NCBI Taxonomy" id="1162967"/>
    <lineage>
        <taxon>Bacteria</taxon>
        <taxon>Bacillati</taxon>
        <taxon>Actinomycetota</taxon>
        <taxon>Actinomycetes</taxon>
        <taxon>Micrococcales</taxon>
        <taxon>Microbacteriaceae</taxon>
        <taxon>Diaminobutyricimonas</taxon>
    </lineage>
</organism>
<dbReference type="InterPro" id="IPR010432">
    <property type="entry name" value="RDD"/>
</dbReference>
<feature type="domain" description="RDD" evidence="7">
    <location>
        <begin position="33"/>
        <end position="161"/>
    </location>
</feature>
<evidence type="ECO:0000256" key="4">
    <source>
        <dbReference type="ARBA" id="ARBA00023136"/>
    </source>
</evidence>
<dbReference type="GO" id="GO:0016020">
    <property type="term" value="C:membrane"/>
    <property type="evidence" value="ECO:0007669"/>
    <property type="project" value="UniProtKB-SubCell"/>
</dbReference>
<dbReference type="Proteomes" id="UP000228758">
    <property type="component" value="Unassembled WGS sequence"/>
</dbReference>
<gene>
    <name evidence="8" type="ORF">CLV46_0792</name>
</gene>
<proteinExistence type="predicted"/>
<evidence type="ECO:0000259" key="7">
    <source>
        <dbReference type="Pfam" id="PF06271"/>
    </source>
</evidence>
<evidence type="ECO:0000256" key="1">
    <source>
        <dbReference type="ARBA" id="ARBA00004141"/>
    </source>
</evidence>
<dbReference type="EMBL" id="PGFF01000001">
    <property type="protein sequence ID" value="PJJ71250.1"/>
    <property type="molecule type" value="Genomic_DNA"/>
</dbReference>
<accession>A0A2M9CHA7</accession>
<reference evidence="8 9" key="1">
    <citation type="submission" date="2017-11" db="EMBL/GenBank/DDBJ databases">
        <title>Genomic Encyclopedia of Archaeal and Bacterial Type Strains, Phase II (KMG-II): From Individual Species to Whole Genera.</title>
        <authorList>
            <person name="Goeker M."/>
        </authorList>
    </citation>
    <scope>NUCLEOTIDE SEQUENCE [LARGE SCALE GENOMIC DNA]</scope>
    <source>
        <strain evidence="8 9">DSM 27393</strain>
    </source>
</reference>
<keyword evidence="3 6" id="KW-1133">Transmembrane helix</keyword>
<protein>
    <submittedName>
        <fullName evidence="8">Putative RDD family membrane protein YckC</fullName>
    </submittedName>
</protein>
<dbReference type="AlphaFoldDB" id="A0A2M9CHA7"/>
<evidence type="ECO:0000256" key="2">
    <source>
        <dbReference type="ARBA" id="ARBA00022692"/>
    </source>
</evidence>
<feature type="transmembrane region" description="Helical" evidence="6">
    <location>
        <begin position="123"/>
        <end position="144"/>
    </location>
</feature>
<feature type="transmembrane region" description="Helical" evidence="6">
    <location>
        <begin position="71"/>
        <end position="92"/>
    </location>
</feature>
<evidence type="ECO:0000256" key="3">
    <source>
        <dbReference type="ARBA" id="ARBA00022989"/>
    </source>
</evidence>
<comment type="subcellular location">
    <subcellularLocation>
        <location evidence="1">Membrane</location>
        <topology evidence="1">Multi-pass membrane protein</topology>
    </subcellularLocation>
</comment>
<keyword evidence="9" id="KW-1185">Reference proteome</keyword>
<keyword evidence="2 6" id="KW-0812">Transmembrane</keyword>
<feature type="transmembrane region" description="Helical" evidence="6">
    <location>
        <begin position="34"/>
        <end position="59"/>
    </location>
</feature>
<evidence type="ECO:0000313" key="9">
    <source>
        <dbReference type="Proteomes" id="UP000228758"/>
    </source>
</evidence>
<evidence type="ECO:0000256" key="5">
    <source>
        <dbReference type="SAM" id="MobiDB-lite"/>
    </source>
</evidence>
<evidence type="ECO:0000313" key="8">
    <source>
        <dbReference type="EMBL" id="PJJ71250.1"/>
    </source>
</evidence>
<dbReference type="PANTHER" id="PTHR38480:SF1">
    <property type="entry name" value="SLR0254 PROTEIN"/>
    <property type="match status" value="1"/>
</dbReference>
<dbReference type="RefSeq" id="WP_245866488.1">
    <property type="nucleotide sequence ID" value="NZ_PGFF01000001.1"/>
</dbReference>
<evidence type="ECO:0000256" key="6">
    <source>
        <dbReference type="SAM" id="Phobius"/>
    </source>
</evidence>